<accession>A0A0M4K0G0</accession>
<evidence type="ECO:0000256" key="6">
    <source>
        <dbReference type="ARBA" id="ARBA00022679"/>
    </source>
</evidence>
<evidence type="ECO:0000259" key="12">
    <source>
        <dbReference type="Pfam" id="PF00712"/>
    </source>
</evidence>
<dbReference type="InterPro" id="IPR046938">
    <property type="entry name" value="DNA_clamp_sf"/>
</dbReference>
<comment type="subcellular location">
    <subcellularLocation>
        <location evidence="2 11">Cytoplasm</location>
    </subcellularLocation>
</comment>
<dbReference type="Pfam" id="PF02767">
    <property type="entry name" value="DNA_pol3_beta_2"/>
    <property type="match status" value="1"/>
</dbReference>
<comment type="similarity">
    <text evidence="3 11">Belongs to the beta sliding clamp family.</text>
</comment>
<feature type="domain" description="DNA polymerase III beta sliding clamp C-terminal" evidence="14">
    <location>
        <begin position="251"/>
        <end position="371"/>
    </location>
</feature>
<evidence type="ECO:0000256" key="1">
    <source>
        <dbReference type="ARBA" id="ARBA00002266"/>
    </source>
</evidence>
<keyword evidence="10" id="KW-0238">DNA-binding</keyword>
<dbReference type="GO" id="GO:0009360">
    <property type="term" value="C:DNA polymerase III complex"/>
    <property type="evidence" value="ECO:0007669"/>
    <property type="project" value="InterPro"/>
</dbReference>
<dbReference type="PANTHER" id="PTHR30478:SF0">
    <property type="entry name" value="BETA SLIDING CLAMP"/>
    <property type="match status" value="1"/>
</dbReference>
<keyword evidence="6 11" id="KW-0808">Transferase</keyword>
<comment type="function">
    <text evidence="1 11">Confers DNA tethering and processivity to DNA polymerases and other proteins. Acts as a clamp, forming a ring around DNA (a reaction catalyzed by the clamp-loading complex) which diffuses in an ATP-independent manner freely and bidirectionally along dsDNA. Initially characterized for its ability to contact the catalytic subunit of DNA polymerase III (Pol III), a complex, multichain enzyme responsible for most of the replicative synthesis in bacteria; Pol III exhibits 3'-5' exonuclease proofreading activity. The beta chain is required for initiation of replication as well as for processivity of DNA replication.</text>
</comment>
<evidence type="ECO:0000256" key="5">
    <source>
        <dbReference type="ARBA" id="ARBA00022490"/>
    </source>
</evidence>
<dbReference type="GO" id="GO:0003887">
    <property type="term" value="F:DNA-directed DNA polymerase activity"/>
    <property type="evidence" value="ECO:0007669"/>
    <property type="project" value="UniProtKB-UniRule"/>
</dbReference>
<dbReference type="PATRIC" id="fig|362837.3.peg.2"/>
<dbReference type="Pfam" id="PF00712">
    <property type="entry name" value="DNA_pol3_beta"/>
    <property type="match status" value="1"/>
</dbReference>
<feature type="domain" description="DNA polymerase III beta sliding clamp central" evidence="13">
    <location>
        <begin position="134"/>
        <end position="247"/>
    </location>
</feature>
<keyword evidence="8 11" id="KW-0235">DNA replication</keyword>
<dbReference type="GO" id="GO:0003677">
    <property type="term" value="F:DNA binding"/>
    <property type="evidence" value="ECO:0007669"/>
    <property type="project" value="UniProtKB-UniRule"/>
</dbReference>
<dbReference type="Proteomes" id="UP000063919">
    <property type="component" value="Chromosome"/>
</dbReference>
<feature type="domain" description="DNA polymerase III beta sliding clamp N-terminal" evidence="12">
    <location>
        <begin position="1"/>
        <end position="123"/>
    </location>
</feature>
<keyword evidence="16" id="KW-1185">Reference proteome</keyword>
<evidence type="ECO:0000259" key="13">
    <source>
        <dbReference type="Pfam" id="PF02767"/>
    </source>
</evidence>
<keyword evidence="9 11" id="KW-0239">DNA-directed DNA polymerase</keyword>
<protein>
    <recommendedName>
        <fullName evidence="11">Beta sliding clamp</fullName>
    </recommendedName>
</protein>
<dbReference type="InterPro" id="IPR022634">
    <property type="entry name" value="DNA_polIII_beta_N"/>
</dbReference>
<dbReference type="RefSeq" id="WP_053945695.1">
    <property type="nucleotide sequence ID" value="NZ_CP012622.1"/>
</dbReference>
<evidence type="ECO:0000256" key="7">
    <source>
        <dbReference type="ARBA" id="ARBA00022695"/>
    </source>
</evidence>
<evidence type="ECO:0000259" key="14">
    <source>
        <dbReference type="Pfam" id="PF02768"/>
    </source>
</evidence>
<dbReference type="SMART" id="SM00480">
    <property type="entry name" value="POL3Bc"/>
    <property type="match status" value="1"/>
</dbReference>
<name>A0A0M4K0G0_9MOLU</name>
<dbReference type="Gene3D" id="3.70.10.10">
    <property type="match status" value="1"/>
</dbReference>
<evidence type="ECO:0000313" key="15">
    <source>
        <dbReference type="EMBL" id="ALD65912.1"/>
    </source>
</evidence>
<evidence type="ECO:0000313" key="16">
    <source>
        <dbReference type="Proteomes" id="UP000063919"/>
    </source>
</evidence>
<dbReference type="InterPro" id="IPR022635">
    <property type="entry name" value="DNA_polIII_beta_C"/>
</dbReference>
<dbReference type="InterPro" id="IPR022637">
    <property type="entry name" value="DNA_polIII_beta_cen"/>
</dbReference>
<evidence type="ECO:0000256" key="8">
    <source>
        <dbReference type="ARBA" id="ARBA00022705"/>
    </source>
</evidence>
<keyword evidence="5 11" id="KW-0963">Cytoplasm</keyword>
<dbReference type="STRING" id="362837.SCANT_v1c00020"/>
<dbReference type="SUPFAM" id="SSF55979">
    <property type="entry name" value="DNA clamp"/>
    <property type="match status" value="3"/>
</dbReference>
<dbReference type="KEGG" id="scj:SCANT_v1c00020"/>
<proteinExistence type="inferred from homology"/>
<dbReference type="Gene3D" id="3.10.150.10">
    <property type="entry name" value="DNA Polymerase III, subunit A, domain 2"/>
    <property type="match status" value="1"/>
</dbReference>
<evidence type="ECO:0000256" key="2">
    <source>
        <dbReference type="ARBA" id="ARBA00004496"/>
    </source>
</evidence>
<dbReference type="GO" id="GO:0005737">
    <property type="term" value="C:cytoplasm"/>
    <property type="evidence" value="ECO:0007669"/>
    <property type="project" value="UniProtKB-SubCell"/>
</dbReference>
<keyword evidence="7 11" id="KW-0548">Nucleotidyltransferase</keyword>
<dbReference type="AlphaFoldDB" id="A0A0M4K0G0"/>
<organism evidence="15 16">
    <name type="scientific">Spiroplasma cantharicola</name>
    <dbReference type="NCBI Taxonomy" id="362837"/>
    <lineage>
        <taxon>Bacteria</taxon>
        <taxon>Bacillati</taxon>
        <taxon>Mycoplasmatota</taxon>
        <taxon>Mollicutes</taxon>
        <taxon>Entomoplasmatales</taxon>
        <taxon>Spiroplasmataceae</taxon>
        <taxon>Spiroplasma</taxon>
    </lineage>
</organism>
<dbReference type="OrthoDB" id="8421503at2"/>
<dbReference type="GO" id="GO:0008408">
    <property type="term" value="F:3'-5' exonuclease activity"/>
    <property type="evidence" value="ECO:0007669"/>
    <property type="project" value="InterPro"/>
</dbReference>
<sequence>MFFSVNRLAFIEEINKCNRIIDSKVPTPSISGILLEIDADKISLISSNTSMSIKTIINMGTNDLLIKETGTILIRGKYFLEILRRMDDDIVNISNIEENIVSLSGEKSEFSLNILNYNDYPTIGFREKGDIVTVKNNDLKKSLNQTIISVNEWNQKIVLAGLNFSIDNSMFYITGTDGFRVSRKRIQLFEDIPNKFETNIPHKSVLELIKLLPEKGECKIVSVDSHVTFIINNTLFQTTILEGQFPDVNAVFPTDFNTTLYMDNKKFFKLISRADIPSEENTSTVVNLILNNDSIFIKSNIHQIGSFEEIFKEFELKGLDEQNICFNSKYLIESLKTFETKNVEINLIDSKKPIVISSSEDMDLSQIILPMFSN</sequence>
<dbReference type="NCBIfam" id="TIGR00663">
    <property type="entry name" value="dnan"/>
    <property type="match status" value="1"/>
</dbReference>
<reference evidence="15 16" key="1">
    <citation type="journal article" date="2015" name="Genome Announc.">
        <title>Complete Genome Sequence of Spiroplasma cantharicola CC-1T (DSM 21588), a Bacterium Isolated from Soldier Beetle (Cantharis carolinus).</title>
        <authorList>
            <person name="Lo W.S."/>
            <person name="Liu P.Y."/>
            <person name="Kuo C.H."/>
        </authorList>
    </citation>
    <scope>NUCLEOTIDE SEQUENCE [LARGE SCALE GENOMIC DNA]</scope>
    <source>
        <strain evidence="15 16">CC-1</strain>
    </source>
</reference>
<comment type="subunit">
    <text evidence="4">Forms a ring-shaped head-to-tail homodimer around DNA which binds and tethers DNA polymerases and other proteins to the DNA. The DNA replisome complex has a single clamp-loading complex (3 tau and 1 each of delta, delta', psi and chi subunits) which binds 3 Pol III cores (1 core on the leading strand and 2 on the lagging strand) each with a beta sliding clamp dimer. Additional proteins in the replisome are other copies of gamma, psi and chi, Ssb, DNA helicase and RNA primase.</text>
</comment>
<gene>
    <name evidence="15" type="primary">dnaN</name>
    <name evidence="15" type="ORF">SCANT_v1c00020</name>
</gene>
<dbReference type="GO" id="GO:0006271">
    <property type="term" value="P:DNA strand elongation involved in DNA replication"/>
    <property type="evidence" value="ECO:0007669"/>
    <property type="project" value="TreeGrafter"/>
</dbReference>
<evidence type="ECO:0000256" key="11">
    <source>
        <dbReference type="PIRNR" id="PIRNR000804"/>
    </source>
</evidence>
<dbReference type="PANTHER" id="PTHR30478">
    <property type="entry name" value="DNA POLYMERASE III SUBUNIT BETA"/>
    <property type="match status" value="1"/>
</dbReference>
<dbReference type="EMBL" id="CP012622">
    <property type="protein sequence ID" value="ALD65912.1"/>
    <property type="molecule type" value="Genomic_DNA"/>
</dbReference>
<evidence type="ECO:0000256" key="4">
    <source>
        <dbReference type="ARBA" id="ARBA00011400"/>
    </source>
</evidence>
<dbReference type="CDD" id="cd00140">
    <property type="entry name" value="beta_clamp"/>
    <property type="match status" value="1"/>
</dbReference>
<evidence type="ECO:0000256" key="3">
    <source>
        <dbReference type="ARBA" id="ARBA00010752"/>
    </source>
</evidence>
<evidence type="ECO:0000256" key="10">
    <source>
        <dbReference type="ARBA" id="ARBA00023125"/>
    </source>
</evidence>
<dbReference type="PIRSF" id="PIRSF000804">
    <property type="entry name" value="DNA_pol_III_b"/>
    <property type="match status" value="1"/>
</dbReference>
<evidence type="ECO:0000256" key="9">
    <source>
        <dbReference type="ARBA" id="ARBA00022932"/>
    </source>
</evidence>
<dbReference type="InterPro" id="IPR001001">
    <property type="entry name" value="DNA_polIII_beta"/>
</dbReference>
<dbReference type="Pfam" id="PF02768">
    <property type="entry name" value="DNA_pol3_beta_3"/>
    <property type="match status" value="1"/>
</dbReference>